<sequence>MTARRTQAGFTLLELLVVLAIAGTLMSLVPPAAGRAGDGARLRGAVQALAGSLALARSAAVMSNADAVFVLDLANRRYGVSGPGGGALDGRLDADLRIALTTDARDTIQDGDRAGDRAGGRGAIRFHPDGGSPGGEVRVANRAGAMVIRVDWLTGRTRILPDTDRAG</sequence>
<keyword evidence="3" id="KW-1003">Cell membrane</keyword>
<evidence type="ECO:0000256" key="2">
    <source>
        <dbReference type="ARBA" id="ARBA00021549"/>
    </source>
</evidence>
<dbReference type="GO" id="GO:0005886">
    <property type="term" value="C:plasma membrane"/>
    <property type="evidence" value="ECO:0007669"/>
    <property type="project" value="UniProtKB-SubCell"/>
</dbReference>
<dbReference type="GO" id="GO:0015627">
    <property type="term" value="C:type II protein secretion system complex"/>
    <property type="evidence" value="ECO:0007669"/>
    <property type="project" value="InterPro"/>
</dbReference>
<evidence type="ECO:0000256" key="10">
    <source>
        <dbReference type="ARBA" id="ARBA00030775"/>
    </source>
</evidence>
<comment type="subcellular location">
    <subcellularLocation>
        <location evidence="1">Cell inner membrane</location>
        <topology evidence="1">Single-pass membrane protein</topology>
    </subcellularLocation>
</comment>
<evidence type="ECO:0000259" key="12">
    <source>
        <dbReference type="Pfam" id="PF12019"/>
    </source>
</evidence>
<evidence type="ECO:0000256" key="8">
    <source>
        <dbReference type="ARBA" id="ARBA00023136"/>
    </source>
</evidence>
<keyword evidence="14" id="KW-1185">Reference proteome</keyword>
<evidence type="ECO:0000256" key="5">
    <source>
        <dbReference type="ARBA" id="ARBA00022519"/>
    </source>
</evidence>
<accession>A0A3S0HYD0</accession>
<proteinExistence type="inferred from homology"/>
<keyword evidence="8 11" id="KW-0472">Membrane</keyword>
<evidence type="ECO:0000256" key="4">
    <source>
        <dbReference type="ARBA" id="ARBA00022481"/>
    </source>
</evidence>
<dbReference type="InterPro" id="IPR045584">
    <property type="entry name" value="Pilin-like"/>
</dbReference>
<dbReference type="InterPro" id="IPR022346">
    <property type="entry name" value="T2SS_GspH"/>
</dbReference>
<evidence type="ECO:0000256" key="7">
    <source>
        <dbReference type="ARBA" id="ARBA00022989"/>
    </source>
</evidence>
<evidence type="ECO:0000256" key="1">
    <source>
        <dbReference type="ARBA" id="ARBA00004377"/>
    </source>
</evidence>
<dbReference type="PROSITE" id="PS00409">
    <property type="entry name" value="PROKAR_NTER_METHYL"/>
    <property type="match status" value="1"/>
</dbReference>
<dbReference type="SUPFAM" id="SSF54523">
    <property type="entry name" value="Pili subunits"/>
    <property type="match status" value="1"/>
</dbReference>
<feature type="transmembrane region" description="Helical" evidence="11">
    <location>
        <begin position="12"/>
        <end position="33"/>
    </location>
</feature>
<evidence type="ECO:0000313" key="14">
    <source>
        <dbReference type="Proteomes" id="UP000277007"/>
    </source>
</evidence>
<evidence type="ECO:0000256" key="9">
    <source>
        <dbReference type="ARBA" id="ARBA00025772"/>
    </source>
</evidence>
<comment type="caution">
    <text evidence="13">The sequence shown here is derived from an EMBL/GenBank/DDBJ whole genome shotgun (WGS) entry which is preliminary data.</text>
</comment>
<feature type="domain" description="General secretion pathway GspH" evidence="12">
    <location>
        <begin position="45"/>
        <end position="153"/>
    </location>
</feature>
<organism evidence="13 14">
    <name type="scientific">Azospirillum griseum</name>
    <dbReference type="NCBI Taxonomy" id="2496639"/>
    <lineage>
        <taxon>Bacteria</taxon>
        <taxon>Pseudomonadati</taxon>
        <taxon>Pseudomonadota</taxon>
        <taxon>Alphaproteobacteria</taxon>
        <taxon>Rhodospirillales</taxon>
        <taxon>Azospirillaceae</taxon>
        <taxon>Azospirillum</taxon>
    </lineage>
</organism>
<dbReference type="InterPro" id="IPR012902">
    <property type="entry name" value="N_methyl_site"/>
</dbReference>
<keyword evidence="5" id="KW-0997">Cell inner membrane</keyword>
<keyword evidence="4" id="KW-0488">Methylation</keyword>
<dbReference type="Pfam" id="PF12019">
    <property type="entry name" value="GspH"/>
    <property type="match status" value="1"/>
</dbReference>
<dbReference type="Pfam" id="PF07963">
    <property type="entry name" value="N_methyl"/>
    <property type="match status" value="1"/>
</dbReference>
<evidence type="ECO:0000313" key="13">
    <source>
        <dbReference type="EMBL" id="RTR16766.1"/>
    </source>
</evidence>
<protein>
    <recommendedName>
        <fullName evidence="2">Type II secretion system protein H</fullName>
    </recommendedName>
    <alternativeName>
        <fullName evidence="10">General secretion pathway protein H</fullName>
    </alternativeName>
</protein>
<dbReference type="AlphaFoldDB" id="A0A3S0HYD0"/>
<keyword evidence="7 11" id="KW-1133">Transmembrane helix</keyword>
<dbReference type="NCBIfam" id="TIGR02532">
    <property type="entry name" value="IV_pilin_GFxxxE"/>
    <property type="match status" value="1"/>
</dbReference>
<dbReference type="GO" id="GO:0015628">
    <property type="term" value="P:protein secretion by the type II secretion system"/>
    <property type="evidence" value="ECO:0007669"/>
    <property type="project" value="InterPro"/>
</dbReference>
<evidence type="ECO:0000256" key="3">
    <source>
        <dbReference type="ARBA" id="ARBA00022475"/>
    </source>
</evidence>
<dbReference type="EMBL" id="RXMA01000023">
    <property type="protein sequence ID" value="RTR16766.1"/>
    <property type="molecule type" value="Genomic_DNA"/>
</dbReference>
<dbReference type="Gene3D" id="3.30.700.10">
    <property type="entry name" value="Glycoprotein, Type 4 Pilin"/>
    <property type="match status" value="1"/>
</dbReference>
<name>A0A3S0HYD0_9PROT</name>
<gene>
    <name evidence="13" type="ORF">EJ903_20040</name>
</gene>
<evidence type="ECO:0000256" key="11">
    <source>
        <dbReference type="SAM" id="Phobius"/>
    </source>
</evidence>
<reference evidence="13 14" key="1">
    <citation type="submission" date="2018-12" db="EMBL/GenBank/DDBJ databases">
        <authorList>
            <person name="Yang Y."/>
        </authorList>
    </citation>
    <scope>NUCLEOTIDE SEQUENCE [LARGE SCALE GENOMIC DNA]</scope>
    <source>
        <strain evidence="13 14">L-25-5w-1</strain>
    </source>
</reference>
<evidence type="ECO:0000256" key="6">
    <source>
        <dbReference type="ARBA" id="ARBA00022692"/>
    </source>
</evidence>
<dbReference type="Proteomes" id="UP000277007">
    <property type="component" value="Unassembled WGS sequence"/>
</dbReference>
<dbReference type="RefSeq" id="WP_126618754.1">
    <property type="nucleotide sequence ID" value="NZ_JBHUCY010000008.1"/>
</dbReference>
<keyword evidence="6 11" id="KW-0812">Transmembrane</keyword>
<comment type="similarity">
    <text evidence="9">Belongs to the GSP H family.</text>
</comment>
<dbReference type="OrthoDB" id="7366901at2"/>